<protein>
    <submittedName>
        <fullName evidence="2">Uncharacterized protein</fullName>
    </submittedName>
</protein>
<evidence type="ECO:0000313" key="2">
    <source>
        <dbReference type="EMBL" id="KAJ5376700.1"/>
    </source>
</evidence>
<proteinExistence type="predicted"/>
<dbReference type="EMBL" id="JAPZBU010000012">
    <property type="protein sequence ID" value="KAJ5376700.1"/>
    <property type="molecule type" value="Genomic_DNA"/>
</dbReference>
<dbReference type="AlphaFoldDB" id="A0A9W9SE23"/>
<dbReference type="OrthoDB" id="4232626at2759"/>
<organism evidence="2 3">
    <name type="scientific">Penicillium cosmopolitanum</name>
    <dbReference type="NCBI Taxonomy" id="1131564"/>
    <lineage>
        <taxon>Eukaryota</taxon>
        <taxon>Fungi</taxon>
        <taxon>Dikarya</taxon>
        <taxon>Ascomycota</taxon>
        <taxon>Pezizomycotina</taxon>
        <taxon>Eurotiomycetes</taxon>
        <taxon>Eurotiomycetidae</taxon>
        <taxon>Eurotiales</taxon>
        <taxon>Aspergillaceae</taxon>
        <taxon>Penicillium</taxon>
    </lineage>
</organism>
<dbReference type="GeneID" id="81377203"/>
<reference evidence="2" key="1">
    <citation type="submission" date="2022-12" db="EMBL/GenBank/DDBJ databases">
        <authorList>
            <person name="Petersen C."/>
        </authorList>
    </citation>
    <scope>NUCLEOTIDE SEQUENCE</scope>
    <source>
        <strain evidence="2">IBT 29677</strain>
    </source>
</reference>
<name>A0A9W9SE23_9EURO</name>
<evidence type="ECO:0000313" key="3">
    <source>
        <dbReference type="Proteomes" id="UP001147747"/>
    </source>
</evidence>
<reference evidence="2" key="2">
    <citation type="journal article" date="2023" name="IMA Fungus">
        <title>Comparative genomic study of the Penicillium genus elucidates a diverse pangenome and 15 lateral gene transfer events.</title>
        <authorList>
            <person name="Petersen C."/>
            <person name="Sorensen T."/>
            <person name="Nielsen M.R."/>
            <person name="Sondergaard T.E."/>
            <person name="Sorensen J.L."/>
            <person name="Fitzpatrick D.A."/>
            <person name="Frisvad J.C."/>
            <person name="Nielsen K.L."/>
        </authorList>
    </citation>
    <scope>NUCLEOTIDE SEQUENCE</scope>
    <source>
        <strain evidence="2">IBT 29677</strain>
    </source>
</reference>
<comment type="caution">
    <text evidence="2">The sequence shown here is derived from an EMBL/GenBank/DDBJ whole genome shotgun (WGS) entry which is preliminary data.</text>
</comment>
<accession>A0A9W9SE23</accession>
<dbReference type="Proteomes" id="UP001147747">
    <property type="component" value="Unassembled WGS sequence"/>
</dbReference>
<evidence type="ECO:0000256" key="1">
    <source>
        <dbReference type="SAM" id="MobiDB-lite"/>
    </source>
</evidence>
<sequence>MSNSPYYANYPSQPQELDLWEQDSQYVPTLGYTHSPYATRSDCSRSLSTPLDDEPSPASGLRPDFLPLLQEPEREKDKIYDEDHPSCIHYFIEWRVTVNKKVIVKDTEEDLVLAPSAYWELILEKKLQTVLREKVSRNKRKGSVQETHRDIPDEIQEELYMEEQQRLEKEKRKSGTVVETGTPYAPININVLPSHLSGSEVIAPKTAANTAERKDMGPLKIPGLKDAAVKEYAVTLTDGFDLEHIYKDQDTELFVGKRIKPGIARSFVENIGDWVDNVKNAGVHS</sequence>
<feature type="region of interest" description="Disordered" evidence="1">
    <location>
        <begin position="39"/>
        <end position="67"/>
    </location>
</feature>
<dbReference type="RefSeq" id="XP_056481730.1">
    <property type="nucleotide sequence ID" value="XM_056638223.1"/>
</dbReference>
<keyword evidence="3" id="KW-1185">Reference proteome</keyword>
<gene>
    <name evidence="2" type="ORF">N7509_013586</name>
</gene>